<comment type="subcellular location">
    <subcellularLocation>
        <location evidence="1">Membrane</location>
        <topology evidence="1">Multi-pass membrane protein</topology>
    </subcellularLocation>
</comment>
<organism evidence="3 4">
    <name type="scientific">Clohesyomyces aquaticus</name>
    <dbReference type="NCBI Taxonomy" id="1231657"/>
    <lineage>
        <taxon>Eukaryota</taxon>
        <taxon>Fungi</taxon>
        <taxon>Dikarya</taxon>
        <taxon>Ascomycota</taxon>
        <taxon>Pezizomycotina</taxon>
        <taxon>Dothideomycetes</taxon>
        <taxon>Pleosporomycetidae</taxon>
        <taxon>Pleosporales</taxon>
        <taxon>Lindgomycetaceae</taxon>
        <taxon>Clohesyomyces</taxon>
    </lineage>
</organism>
<dbReference type="GO" id="GO:0016020">
    <property type="term" value="C:membrane"/>
    <property type="evidence" value="ECO:0007669"/>
    <property type="project" value="UniProtKB-SubCell"/>
</dbReference>
<gene>
    <name evidence="3" type="ORF">BCR34DRAFT_495830</name>
</gene>
<dbReference type="EMBL" id="MCFA01000209">
    <property type="protein sequence ID" value="ORX98757.1"/>
    <property type="molecule type" value="Genomic_DNA"/>
</dbReference>
<dbReference type="PANTHER" id="PTHR12300:SF177">
    <property type="entry name" value="PROTEIN YOP1"/>
    <property type="match status" value="1"/>
</dbReference>
<protein>
    <recommendedName>
        <fullName evidence="1">Protein YOP1</fullName>
    </recommendedName>
</protein>
<reference evidence="3 4" key="1">
    <citation type="submission" date="2016-07" db="EMBL/GenBank/DDBJ databases">
        <title>Pervasive Adenine N6-methylation of Active Genes in Fungi.</title>
        <authorList>
            <consortium name="DOE Joint Genome Institute"/>
            <person name="Mondo S.J."/>
            <person name="Dannebaum R.O."/>
            <person name="Kuo R.C."/>
            <person name="Labutti K."/>
            <person name="Haridas S."/>
            <person name="Kuo A."/>
            <person name="Salamov A."/>
            <person name="Ahrendt S.R."/>
            <person name="Lipzen A."/>
            <person name="Sullivan W."/>
            <person name="Andreopoulos W.B."/>
            <person name="Clum A."/>
            <person name="Lindquist E."/>
            <person name="Daum C."/>
            <person name="Ramamoorthy G.K."/>
            <person name="Gryganskyi A."/>
            <person name="Culley D."/>
            <person name="Magnuson J.K."/>
            <person name="James T.Y."/>
            <person name="O'Malley M.A."/>
            <person name="Stajich J.E."/>
            <person name="Spatafora J.W."/>
            <person name="Visel A."/>
            <person name="Grigoriev I.V."/>
        </authorList>
    </citation>
    <scope>NUCLEOTIDE SEQUENCE [LARGE SCALE GENOMIC DNA]</scope>
    <source>
        <strain evidence="3 4">CBS 115471</strain>
    </source>
</reference>
<dbReference type="OrthoDB" id="434647at2759"/>
<sequence>MFSFIADGLTVTTTVLFPVFASYKALHTSDPAVLAPWLMYFIVLSLFHLVENTFDFILAWVPFYAWFRFFAHLYLILPGSQGATFLYREYIDPFLYHHEREIDDLITNAHDKARSAGLAYLSQGIEWFKVSVLGFPPRQPSPPPSRGASYAQTFMSRFNIPAARADTDLYGLVTQALSGATGLYAGNREAQADELSRSSTLIPENIQNNEDRLNYVSTQRQRLEALMSAFDREQDKIRSQRDGGSRYYEGGGLSKSRSEAEFAEFEKVERSNPPYPTTPPPLHRRTSQGGWMPWNWRAGQSPQEEDPLAYGRDHAKGRSTGFDLGDR</sequence>
<evidence type="ECO:0000313" key="4">
    <source>
        <dbReference type="Proteomes" id="UP000193144"/>
    </source>
</evidence>
<feature type="transmembrane region" description="Helical" evidence="1">
    <location>
        <begin position="31"/>
        <end position="50"/>
    </location>
</feature>
<dbReference type="STRING" id="1231657.A0A1Y1YL64"/>
<evidence type="ECO:0000256" key="2">
    <source>
        <dbReference type="SAM" id="MobiDB-lite"/>
    </source>
</evidence>
<comment type="similarity">
    <text evidence="1">Belongs to the DP1 family.</text>
</comment>
<keyword evidence="1" id="KW-0472">Membrane</keyword>
<dbReference type="PANTHER" id="PTHR12300">
    <property type="entry name" value="HVA22-LIKE PROTEINS"/>
    <property type="match status" value="1"/>
</dbReference>
<comment type="caution">
    <text evidence="3">The sequence shown here is derived from an EMBL/GenBank/DDBJ whole genome shotgun (WGS) entry which is preliminary data.</text>
</comment>
<evidence type="ECO:0000313" key="3">
    <source>
        <dbReference type="EMBL" id="ORX98757.1"/>
    </source>
</evidence>
<dbReference type="Pfam" id="PF03134">
    <property type="entry name" value="TB2_DP1_HVA22"/>
    <property type="match status" value="1"/>
</dbReference>
<keyword evidence="1" id="KW-0812">Transmembrane</keyword>
<keyword evidence="4" id="KW-1185">Reference proteome</keyword>
<dbReference type="Proteomes" id="UP000193144">
    <property type="component" value="Unassembled WGS sequence"/>
</dbReference>
<name>A0A1Y1YL64_9PLEO</name>
<feature type="region of interest" description="Disordered" evidence="2">
    <location>
        <begin position="265"/>
        <end position="327"/>
    </location>
</feature>
<keyword evidence="1" id="KW-1133">Transmembrane helix</keyword>
<dbReference type="InterPro" id="IPR004345">
    <property type="entry name" value="TB2_DP1_HVA22"/>
</dbReference>
<accession>A0A1Y1YL64</accession>
<comment type="caution">
    <text evidence="1">Lacks conserved residue(s) required for the propagation of feature annotation.</text>
</comment>
<proteinExistence type="inferred from homology"/>
<feature type="transmembrane region" description="Helical" evidence="1">
    <location>
        <begin position="57"/>
        <end position="77"/>
    </location>
</feature>
<dbReference type="AlphaFoldDB" id="A0A1Y1YL64"/>
<evidence type="ECO:0000256" key="1">
    <source>
        <dbReference type="RuleBase" id="RU362006"/>
    </source>
</evidence>